<sequence>MMRCIKEGKIMQVTLRKKLAQVVNLVDKQVQNPNVDLDYRIPGITITEKNSIATSEPYLLLTCTLNEEYTHTQRVPIKANDFNKTAQEISKLVISFVKEFTEQCACVHDDAY</sequence>
<gene>
    <name evidence="1" type="ORF">HELGO_WM4196</name>
</gene>
<organism evidence="1">
    <name type="scientific">uncultured Sulfurovum sp</name>
    <dbReference type="NCBI Taxonomy" id="269237"/>
    <lineage>
        <taxon>Bacteria</taxon>
        <taxon>Pseudomonadati</taxon>
        <taxon>Campylobacterota</taxon>
        <taxon>Epsilonproteobacteria</taxon>
        <taxon>Campylobacterales</taxon>
        <taxon>Sulfurovaceae</taxon>
        <taxon>Sulfurovum</taxon>
        <taxon>environmental samples</taxon>
    </lineage>
</organism>
<evidence type="ECO:0000313" key="1">
    <source>
        <dbReference type="EMBL" id="CAA6813403.1"/>
    </source>
</evidence>
<reference evidence="1" key="1">
    <citation type="submission" date="2020-01" db="EMBL/GenBank/DDBJ databases">
        <authorList>
            <person name="Meier V. D."/>
            <person name="Meier V D."/>
        </authorList>
    </citation>
    <scope>NUCLEOTIDE SEQUENCE</scope>
    <source>
        <strain evidence="1">HLG_WM_MAG_05</strain>
    </source>
</reference>
<dbReference type="AlphaFoldDB" id="A0A6S6T3T4"/>
<proteinExistence type="predicted"/>
<name>A0A6S6T3T4_9BACT</name>
<accession>A0A6S6T3T4</accession>
<dbReference type="EMBL" id="CACVAU010000042">
    <property type="protein sequence ID" value="CAA6813403.1"/>
    <property type="molecule type" value="Genomic_DNA"/>
</dbReference>
<protein>
    <submittedName>
        <fullName evidence="1">Uncharacterized protein</fullName>
    </submittedName>
</protein>